<sequence>MVDLSQYTQAQIDHDNDLLSAYQRNKRDELLKETDWWAVTDRTMSQQQLDYRQSLRDVPSQSGFPSSIIWPVKP</sequence>
<dbReference type="EMBL" id="OR420741">
    <property type="protein sequence ID" value="WOZ55667.1"/>
    <property type="molecule type" value="Genomic_DNA"/>
</dbReference>
<reference evidence="2 3" key="1">
    <citation type="submission" date="2023-08" db="EMBL/GenBank/DDBJ databases">
        <authorList>
            <person name="Du S."/>
            <person name="Wu Z."/>
            <person name="Wu Y."/>
            <person name="Yang M."/>
            <person name="Shao J."/>
            <person name="Liu H."/>
            <person name="Zhao Y."/>
            <person name="Zhang Z."/>
        </authorList>
    </citation>
    <scope>NUCLEOTIDE SEQUENCE [LARGE SCALE GENOMIC DNA]</scope>
</reference>
<feature type="domain" description="Phage tail assembly chaperone-like" evidence="1">
    <location>
        <begin position="23"/>
        <end position="74"/>
    </location>
</feature>
<organism evidence="2 3">
    <name type="scientific">Roseobacter phage CRP-118</name>
    <dbReference type="NCBI Taxonomy" id="3072843"/>
    <lineage>
        <taxon>Viruses</taxon>
        <taxon>Duplodnaviria</taxon>
        <taxon>Heunggongvirae</taxon>
        <taxon>Uroviricota</taxon>
        <taxon>Caudoviricetes</taxon>
        <taxon>Autographivirales</taxon>
        <taxon>Autographivirales incertae sedis</taxon>
        <taxon>Shangxiadianvirus</taxon>
        <taxon>Shangxiadianvirus CRP118</taxon>
    </lineage>
</organism>
<dbReference type="Proteomes" id="UP001301582">
    <property type="component" value="Segment"/>
</dbReference>
<dbReference type="Pfam" id="PF16778">
    <property type="entry name" value="Phage_tail_APC"/>
    <property type="match status" value="1"/>
</dbReference>
<dbReference type="Gene3D" id="6.10.140.1310">
    <property type="match status" value="1"/>
</dbReference>
<proteinExistence type="predicted"/>
<evidence type="ECO:0000313" key="3">
    <source>
        <dbReference type="Proteomes" id="UP001301582"/>
    </source>
</evidence>
<keyword evidence="3" id="KW-1185">Reference proteome</keyword>
<name>A0AAX4G2L6_9CAUD</name>
<dbReference type="InterPro" id="IPR031893">
    <property type="entry name" value="Phage_tail_APC"/>
</dbReference>
<evidence type="ECO:0000259" key="1">
    <source>
        <dbReference type="Pfam" id="PF16778"/>
    </source>
</evidence>
<gene>
    <name evidence="2" type="ORF">CRP118_gp36</name>
</gene>
<protein>
    <submittedName>
        <fullName evidence="2">Tail fiber assembly protein</fullName>
    </submittedName>
</protein>
<accession>A0AAX4G2L6</accession>
<evidence type="ECO:0000313" key="2">
    <source>
        <dbReference type="EMBL" id="WOZ55667.1"/>
    </source>
</evidence>